<feature type="compositionally biased region" description="Basic and acidic residues" evidence="1">
    <location>
        <begin position="41"/>
        <end position="132"/>
    </location>
</feature>
<feature type="compositionally biased region" description="Basic residues" evidence="1">
    <location>
        <begin position="189"/>
        <end position="205"/>
    </location>
</feature>
<gene>
    <name evidence="2" type="ORF">EV420DRAFT_1574732</name>
</gene>
<name>A0AA39MS37_ARMTA</name>
<dbReference type="AlphaFoldDB" id="A0AA39MS37"/>
<feature type="region of interest" description="Disordered" evidence="1">
    <location>
        <begin position="41"/>
        <end position="220"/>
    </location>
</feature>
<protein>
    <recommendedName>
        <fullName evidence="4">Zn(2)-C6 fungal-type domain-containing protein</fullName>
    </recommendedName>
</protein>
<evidence type="ECO:0008006" key="4">
    <source>
        <dbReference type="Google" id="ProtNLM"/>
    </source>
</evidence>
<feature type="compositionally biased region" description="Basic and acidic residues" evidence="1">
    <location>
        <begin position="139"/>
        <end position="170"/>
    </location>
</feature>
<comment type="caution">
    <text evidence="2">The sequence shown here is derived from an EMBL/GenBank/DDBJ whole genome shotgun (WGS) entry which is preliminary data.</text>
</comment>
<proteinExistence type="predicted"/>
<feature type="region of interest" description="Disordered" evidence="1">
    <location>
        <begin position="1"/>
        <end position="24"/>
    </location>
</feature>
<evidence type="ECO:0000313" key="2">
    <source>
        <dbReference type="EMBL" id="KAK0444198.1"/>
    </source>
</evidence>
<dbReference type="GeneID" id="85357978"/>
<keyword evidence="3" id="KW-1185">Reference proteome</keyword>
<organism evidence="2 3">
    <name type="scientific">Armillaria tabescens</name>
    <name type="common">Ringless honey mushroom</name>
    <name type="synonym">Agaricus tabescens</name>
    <dbReference type="NCBI Taxonomy" id="1929756"/>
    <lineage>
        <taxon>Eukaryota</taxon>
        <taxon>Fungi</taxon>
        <taxon>Dikarya</taxon>
        <taxon>Basidiomycota</taxon>
        <taxon>Agaricomycotina</taxon>
        <taxon>Agaricomycetes</taxon>
        <taxon>Agaricomycetidae</taxon>
        <taxon>Agaricales</taxon>
        <taxon>Marasmiineae</taxon>
        <taxon>Physalacriaceae</taxon>
        <taxon>Desarmillaria</taxon>
    </lineage>
</organism>
<evidence type="ECO:0000313" key="3">
    <source>
        <dbReference type="Proteomes" id="UP001175211"/>
    </source>
</evidence>
<sequence>MASTVEYRASMTPEPYEPAPMPEDIRPEDLEAFYDEWDAAEKAREDAAEAHEAWKVQKQKEEKRQALELERREKKLVQERKVAEAKARKEREEWEAVERKRQEEAEAKARAEAAAAEQRRLEEEARALEERRAAKKKKLEGEAKAKALVEASKATEAKKEKEKVGGDEGSKIGSGSDGDDEREKDPKGKALKKLVKQRKDRKGKGKVTNSEAADVSRKRKIKSSAVVVSGEEEVVGPSGRPLKKLKTEPEMQVDDEEYKNNERCGHCKTDNIKCFIRRGRTCERCKLKKNKCVFPQGESSGSAGSSEIIDLLQKLCDKMDDFQEGLERVEGKVNFLGGRVDDLVDDFHEGDAPEWPSDFVEEEFREEWAASKVELGNLKNVNSEALRIAMHM</sequence>
<reference evidence="2" key="1">
    <citation type="submission" date="2023-06" db="EMBL/GenBank/DDBJ databases">
        <authorList>
            <consortium name="Lawrence Berkeley National Laboratory"/>
            <person name="Ahrendt S."/>
            <person name="Sahu N."/>
            <person name="Indic B."/>
            <person name="Wong-Bajracharya J."/>
            <person name="Merenyi Z."/>
            <person name="Ke H.-M."/>
            <person name="Monk M."/>
            <person name="Kocsube S."/>
            <person name="Drula E."/>
            <person name="Lipzen A."/>
            <person name="Balint B."/>
            <person name="Henrissat B."/>
            <person name="Andreopoulos B."/>
            <person name="Martin F.M."/>
            <person name="Harder C.B."/>
            <person name="Rigling D."/>
            <person name="Ford K.L."/>
            <person name="Foster G.D."/>
            <person name="Pangilinan J."/>
            <person name="Papanicolaou A."/>
            <person name="Barry K."/>
            <person name="LaButti K."/>
            <person name="Viragh M."/>
            <person name="Koriabine M."/>
            <person name="Yan M."/>
            <person name="Riley R."/>
            <person name="Champramary S."/>
            <person name="Plett K.L."/>
            <person name="Tsai I.J."/>
            <person name="Slot J."/>
            <person name="Sipos G."/>
            <person name="Plett J."/>
            <person name="Nagy L.G."/>
            <person name="Grigoriev I.V."/>
        </authorList>
    </citation>
    <scope>NUCLEOTIDE SEQUENCE</scope>
    <source>
        <strain evidence="2">CCBAS 213</strain>
    </source>
</reference>
<dbReference type="EMBL" id="JAUEPS010000055">
    <property type="protein sequence ID" value="KAK0444198.1"/>
    <property type="molecule type" value="Genomic_DNA"/>
</dbReference>
<dbReference type="RefSeq" id="XP_060324983.1">
    <property type="nucleotide sequence ID" value="XM_060474430.1"/>
</dbReference>
<evidence type="ECO:0000256" key="1">
    <source>
        <dbReference type="SAM" id="MobiDB-lite"/>
    </source>
</evidence>
<accession>A0AA39MS37</accession>
<dbReference type="Proteomes" id="UP001175211">
    <property type="component" value="Unassembled WGS sequence"/>
</dbReference>